<dbReference type="EMBL" id="JACXIZ010000032">
    <property type="protein sequence ID" value="MBD2847106.1"/>
    <property type="molecule type" value="Genomic_DNA"/>
</dbReference>
<dbReference type="SUPFAM" id="SSF161098">
    <property type="entry name" value="MetI-like"/>
    <property type="match status" value="1"/>
</dbReference>
<dbReference type="InterPro" id="IPR000515">
    <property type="entry name" value="MetI-like"/>
</dbReference>
<comment type="subcellular location">
    <subcellularLocation>
        <location evidence="1 9">Cell membrane</location>
        <topology evidence="1 9">Multi-pass membrane protein</topology>
    </subcellularLocation>
</comment>
<gene>
    <name evidence="13" type="ORF">IDH44_18055</name>
</gene>
<dbReference type="CDD" id="cd06261">
    <property type="entry name" value="TM_PBP2"/>
    <property type="match status" value="1"/>
</dbReference>
<feature type="transmembrane region" description="Helical" evidence="9">
    <location>
        <begin position="229"/>
        <end position="253"/>
    </location>
</feature>
<organism evidence="13 14">
    <name type="scientific">Paenibacillus sabuli</name>
    <dbReference type="NCBI Taxonomy" id="2772509"/>
    <lineage>
        <taxon>Bacteria</taxon>
        <taxon>Bacillati</taxon>
        <taxon>Bacillota</taxon>
        <taxon>Bacilli</taxon>
        <taxon>Bacillales</taxon>
        <taxon>Paenibacillaceae</taxon>
        <taxon>Paenibacillus</taxon>
    </lineage>
</organism>
<keyword evidence="6 9" id="KW-0812">Transmembrane</keyword>
<proteinExistence type="inferred from homology"/>
<dbReference type="InterPro" id="IPR035906">
    <property type="entry name" value="MetI-like_sf"/>
</dbReference>
<feature type="transmembrane region" description="Helical" evidence="9">
    <location>
        <begin position="165"/>
        <end position="191"/>
    </location>
</feature>
<keyword evidence="8 9" id="KW-0472">Membrane</keyword>
<keyword evidence="3 9" id="KW-0813">Transport</keyword>
<evidence type="ECO:0000313" key="13">
    <source>
        <dbReference type="EMBL" id="MBD2847106.1"/>
    </source>
</evidence>
<feature type="domain" description="ABC transmembrane type-1" evidence="12">
    <location>
        <begin position="230"/>
        <end position="449"/>
    </location>
</feature>
<evidence type="ECO:0000256" key="6">
    <source>
        <dbReference type="ARBA" id="ARBA00022692"/>
    </source>
</evidence>
<evidence type="ECO:0000313" key="14">
    <source>
        <dbReference type="Proteomes" id="UP000621560"/>
    </source>
</evidence>
<dbReference type="PANTHER" id="PTHR47314">
    <property type="entry name" value="MALTOSE/MALTODEXTRIN TRANSPORT SYSTEM PERMEASE PROTEIN MALF"/>
    <property type="match status" value="1"/>
</dbReference>
<dbReference type="Pfam" id="PF00528">
    <property type="entry name" value="BPD_transp_1"/>
    <property type="match status" value="1"/>
</dbReference>
<keyword evidence="5 10" id="KW-0762">Sugar transport</keyword>
<feature type="transmembrane region" description="Helical" evidence="9">
    <location>
        <begin position="315"/>
        <end position="337"/>
    </location>
</feature>
<comment type="function">
    <text evidence="10">Part of the ABC transporter complex MalEFGK involved in maltose/maltodextrin import. Probably responsible for the translocation of the substrate across the membrane.</text>
</comment>
<evidence type="ECO:0000256" key="11">
    <source>
        <dbReference type="SAM" id="MobiDB-lite"/>
    </source>
</evidence>
<feature type="region of interest" description="Disordered" evidence="11">
    <location>
        <begin position="1"/>
        <end position="45"/>
    </location>
</feature>
<evidence type="ECO:0000259" key="12">
    <source>
        <dbReference type="PROSITE" id="PS50928"/>
    </source>
</evidence>
<dbReference type="PROSITE" id="PS50928">
    <property type="entry name" value="ABC_TM1"/>
    <property type="match status" value="1"/>
</dbReference>
<evidence type="ECO:0000256" key="8">
    <source>
        <dbReference type="ARBA" id="ARBA00023136"/>
    </source>
</evidence>
<feature type="transmembrane region" description="Helical" evidence="9">
    <location>
        <begin position="430"/>
        <end position="451"/>
    </location>
</feature>
<evidence type="ECO:0000256" key="1">
    <source>
        <dbReference type="ARBA" id="ARBA00004651"/>
    </source>
</evidence>
<evidence type="ECO:0000256" key="5">
    <source>
        <dbReference type="ARBA" id="ARBA00022597"/>
    </source>
</evidence>
<comment type="similarity">
    <text evidence="2 10">Belongs to the binding-protein-dependent transport system permease family. MalFG subfamily.</text>
</comment>
<dbReference type="FunFam" id="1.10.3720.10:FF:000036">
    <property type="entry name" value="Maltodextrin ABC transporter, permease protein"/>
    <property type="match status" value="1"/>
</dbReference>
<evidence type="ECO:0000256" key="3">
    <source>
        <dbReference type="ARBA" id="ARBA00022448"/>
    </source>
</evidence>
<dbReference type="SUPFAM" id="SSF160964">
    <property type="entry name" value="MalF N-terminal region-like"/>
    <property type="match status" value="1"/>
</dbReference>
<dbReference type="GO" id="GO:0042956">
    <property type="term" value="P:maltodextrin transmembrane transport"/>
    <property type="evidence" value="ECO:0007669"/>
    <property type="project" value="TreeGrafter"/>
</dbReference>
<dbReference type="Proteomes" id="UP000621560">
    <property type="component" value="Unassembled WGS sequence"/>
</dbReference>
<evidence type="ECO:0000256" key="4">
    <source>
        <dbReference type="ARBA" id="ARBA00022475"/>
    </source>
</evidence>
<accession>A0A927BUK2</accession>
<reference evidence="13" key="1">
    <citation type="submission" date="2020-09" db="EMBL/GenBank/DDBJ databases">
        <title>A novel bacterium of genus Paenibacillus, isolated from South China Sea.</title>
        <authorList>
            <person name="Huang H."/>
            <person name="Mo K."/>
            <person name="Hu Y."/>
        </authorList>
    </citation>
    <scope>NUCLEOTIDE SEQUENCE</scope>
    <source>
        <strain evidence="13">IB182496</strain>
    </source>
</reference>
<evidence type="ECO:0000256" key="9">
    <source>
        <dbReference type="RuleBase" id="RU363032"/>
    </source>
</evidence>
<name>A0A927BUK2_9BACL</name>
<dbReference type="RefSeq" id="WP_190920113.1">
    <property type="nucleotide sequence ID" value="NZ_JACXIZ010000032.1"/>
</dbReference>
<feature type="transmembrane region" description="Helical" evidence="9">
    <location>
        <begin position="115"/>
        <end position="133"/>
    </location>
</feature>
<sequence length="462" mass="52277">MATEPTSRHQNGATRQPAHAHAAQGQVPRQSLRPQQPTGPRRRTHRPGLAAILSIVPGLGQLYNRRWIKGMLFLGLAAAAAGLLYEFMNIGFWGLATLGTIPQLDDSRTLLVQGLLSLIVAAFLLAFYAYNIVDARRDARRLQAGWRIPSVKENFHAAWDRGFPYYMVLPVFFILAFVVVFPLLFMIALAFTNYNLYNSPPAKLLDWVGLANFRTLLTEPIWRSSLLSVLSWTIVWTFVATTLQIGLAMFLAVLVNDARVRFKRLIRTVFILPWAVPSFVTILIFAAMFNDDFGAVNRELLAPFGVSLPWMSDPLWARVTIILIQIWLGFPFVFALFSGVLQSISRDWYEAADVDGGSRWHKFRFITLPHVLYATAPLLIMQYAGNFNNFNIIYLFNEGGPPVRGQTAGGTDILISWVYKLTFENNNYKMAAAISIIMGLIVAVFAFFQFTRSRSYREEKMY</sequence>
<dbReference type="GO" id="GO:0015423">
    <property type="term" value="F:ABC-type maltose transporter activity"/>
    <property type="evidence" value="ECO:0007669"/>
    <property type="project" value="TreeGrafter"/>
</dbReference>
<keyword evidence="14" id="KW-1185">Reference proteome</keyword>
<feature type="compositionally biased region" description="Polar residues" evidence="11">
    <location>
        <begin position="1"/>
        <end position="14"/>
    </location>
</feature>
<dbReference type="AlphaFoldDB" id="A0A927BUK2"/>
<keyword evidence="4 10" id="KW-1003">Cell membrane</keyword>
<protein>
    <recommendedName>
        <fullName evidence="10">Maltose/maltodextrin transport system permease protein</fullName>
    </recommendedName>
</protein>
<evidence type="ECO:0000256" key="2">
    <source>
        <dbReference type="ARBA" id="ARBA00009047"/>
    </source>
</evidence>
<comment type="caution">
    <text evidence="13">The sequence shown here is derived from an EMBL/GenBank/DDBJ whole genome shotgun (WGS) entry which is preliminary data.</text>
</comment>
<evidence type="ECO:0000256" key="7">
    <source>
        <dbReference type="ARBA" id="ARBA00022989"/>
    </source>
</evidence>
<evidence type="ECO:0000256" key="10">
    <source>
        <dbReference type="RuleBase" id="RU367050"/>
    </source>
</evidence>
<dbReference type="PANTHER" id="PTHR47314:SF1">
    <property type="entry name" value="MALTOSE_MALTODEXTRIN TRANSPORT SYSTEM PERMEASE PROTEIN MALF"/>
    <property type="match status" value="1"/>
</dbReference>
<feature type="transmembrane region" description="Helical" evidence="9">
    <location>
        <begin position="71"/>
        <end position="95"/>
    </location>
</feature>
<feature type="transmembrane region" description="Helical" evidence="9">
    <location>
        <begin position="265"/>
        <end position="289"/>
    </location>
</feature>
<feature type="transmembrane region" description="Helical" evidence="9">
    <location>
        <begin position="365"/>
        <end position="385"/>
    </location>
</feature>
<dbReference type="GO" id="GO:1990060">
    <property type="term" value="C:maltose transport complex"/>
    <property type="evidence" value="ECO:0007669"/>
    <property type="project" value="TreeGrafter"/>
</dbReference>
<keyword evidence="7 9" id="KW-1133">Transmembrane helix</keyword>
<dbReference type="Gene3D" id="1.10.3720.10">
    <property type="entry name" value="MetI-like"/>
    <property type="match status" value="1"/>
</dbReference>